<reference evidence="1 2" key="1">
    <citation type="submission" date="2019-02" db="EMBL/GenBank/DDBJ databases">
        <title>Deep-cultivation of Planctomycetes and their phenomic and genomic characterization uncovers novel biology.</title>
        <authorList>
            <person name="Wiegand S."/>
            <person name="Jogler M."/>
            <person name="Boedeker C."/>
            <person name="Pinto D."/>
            <person name="Vollmers J."/>
            <person name="Rivas-Marin E."/>
            <person name="Kohn T."/>
            <person name="Peeters S.H."/>
            <person name="Heuer A."/>
            <person name="Rast P."/>
            <person name="Oberbeckmann S."/>
            <person name="Bunk B."/>
            <person name="Jeske O."/>
            <person name="Meyerdierks A."/>
            <person name="Storesund J.E."/>
            <person name="Kallscheuer N."/>
            <person name="Luecker S."/>
            <person name="Lage O.M."/>
            <person name="Pohl T."/>
            <person name="Merkel B.J."/>
            <person name="Hornburger P."/>
            <person name="Mueller R.-W."/>
            <person name="Bruemmer F."/>
            <person name="Labrenz M."/>
            <person name="Spormann A.M."/>
            <person name="Op den Camp H."/>
            <person name="Overmann J."/>
            <person name="Amann R."/>
            <person name="Jetten M.S.M."/>
            <person name="Mascher T."/>
            <person name="Medema M.H."/>
            <person name="Devos D.P."/>
            <person name="Kaster A.-K."/>
            <person name="Ovreas L."/>
            <person name="Rohde M."/>
            <person name="Galperin M.Y."/>
            <person name="Jogler C."/>
        </authorList>
    </citation>
    <scope>NUCLEOTIDE SEQUENCE [LARGE SCALE GENOMIC DNA]</scope>
    <source>
        <strain evidence="1 2">V22</strain>
    </source>
</reference>
<accession>A0A517T7X0</accession>
<dbReference type="AlphaFoldDB" id="A0A517T7X0"/>
<name>A0A517T7X0_9PLAN</name>
<evidence type="ECO:0000313" key="1">
    <source>
        <dbReference type="EMBL" id="QDT64462.1"/>
    </source>
</evidence>
<dbReference type="OrthoDB" id="240747at2"/>
<organism evidence="1 2">
    <name type="scientific">Calycomorphotria hydatis</name>
    <dbReference type="NCBI Taxonomy" id="2528027"/>
    <lineage>
        <taxon>Bacteria</taxon>
        <taxon>Pseudomonadati</taxon>
        <taxon>Planctomycetota</taxon>
        <taxon>Planctomycetia</taxon>
        <taxon>Planctomycetales</taxon>
        <taxon>Planctomycetaceae</taxon>
        <taxon>Calycomorphotria</taxon>
    </lineage>
</organism>
<dbReference type="Proteomes" id="UP000319976">
    <property type="component" value="Chromosome"/>
</dbReference>
<dbReference type="KEGG" id="chya:V22_16960"/>
<dbReference type="RefSeq" id="WP_145261646.1">
    <property type="nucleotide sequence ID" value="NZ_CP036316.1"/>
</dbReference>
<keyword evidence="2" id="KW-1185">Reference proteome</keyword>
<evidence type="ECO:0000313" key="2">
    <source>
        <dbReference type="Proteomes" id="UP000319976"/>
    </source>
</evidence>
<dbReference type="EMBL" id="CP036316">
    <property type="protein sequence ID" value="QDT64462.1"/>
    <property type="molecule type" value="Genomic_DNA"/>
</dbReference>
<gene>
    <name evidence="1" type="ORF">V22_16960</name>
</gene>
<protein>
    <submittedName>
        <fullName evidence="1">Uncharacterized protein</fullName>
    </submittedName>
</protein>
<sequence length="519" mass="58123">MKDGYSRSMILIWGMLLFALSPGVISAQEEFVPFELRPYEVSVLVSITPDVEATYHLRERLESRLPLHFERTWGARCQFTIDAKTSSALEFSENVANLIDSYEQASRTPPIFEESESLIASVENDVAPPNSEPATTQPNTSLKVPDKVFTVRLEERGPSIAVIIREWDATLEAWGLESVRLTSPSLLEITVASAIADCFRPIFEIQKVEDDGTVRILSRGGSLPVPDSSVSIASITKFVRPFYRLYNRDKALRDIQIVPWTYLELNSSEQSKMTTTPISALRRPIAARRRGTVESYAIGIRMLEPTTTLTVTRKGLDNPFAGRLVDVYEKEPTMAKDDENAPTPLSNLVTDRSGQVLLKSMGLEHPVWVVVRSGSATLSRVPLLIGESAAVKLELPDDSIRLAYEGYLSKLTSDITDIVAKRELLIIRARKAAGKNEFDEAERLYKEILKLPNRGNFTRELNGSRAKATDDAQRAGNRVAERRIKVLSEEMQTIIDKYLATSTVDELKKFIQDMRNDAL</sequence>
<proteinExistence type="predicted"/>